<dbReference type="OrthoDB" id="9808843at2"/>
<feature type="domain" description="HTH luxR-type" evidence="6">
    <location>
        <begin position="164"/>
        <end position="229"/>
    </location>
</feature>
<dbReference type="SMART" id="SM00421">
    <property type="entry name" value="HTH_LUXR"/>
    <property type="match status" value="1"/>
</dbReference>
<evidence type="ECO:0000259" key="7">
    <source>
        <dbReference type="PROSITE" id="PS50110"/>
    </source>
</evidence>
<sequence length="240" mass="26153">MEHAHGSQGSETRNDRPIRVLVADDQPMMITALKTILNTQDDIEVVTTAGNGREAIEAAERWRIDVAVLDIRMPHLNGIEAAQIIRQRRETTKVLMLTTFDSEDLVRRALEIGVQGFMLKDSGPEALIDAIRRIHQGASVLSPGITEFVINGFRDSCVAESTTTAPPVEPLTPRELEVLERVALAETNAEIAAHLHIGAATVKTYVSRLIAKLGVRDRVGLAVWAHTSGIVSAQSSQAVK</sequence>
<reference evidence="8 9" key="1">
    <citation type="journal article" date="2015" name="Genome Announc.">
        <title>Complete Genome Sequence of the Type Strain Corynebacterium testudinoris DSM 44614, Recovered from Necrotic Lesions in the Mouth of a Tortoise.</title>
        <authorList>
            <person name="Ruckert C."/>
            <person name="Kriete M."/>
            <person name="Jaenicke S."/>
            <person name="Winkler A."/>
            <person name="Tauch A."/>
        </authorList>
    </citation>
    <scope>NUCLEOTIDE SEQUENCE [LARGE SCALE GENOMIC DNA]</scope>
    <source>
        <strain evidence="8 9">DSM 44614</strain>
    </source>
</reference>
<dbReference type="PROSITE" id="PS50043">
    <property type="entry name" value="HTH_LUXR_2"/>
    <property type="match status" value="1"/>
</dbReference>
<gene>
    <name evidence="8" type="ORF">CTEST_10065</name>
</gene>
<reference evidence="9" key="2">
    <citation type="submission" date="2015-05" db="EMBL/GenBank/DDBJ databases">
        <title>Complete genome sequence of Corynebacterium testudinoris DSM 44614, recovered from necrotic lesions in the mouth of a tortoise.</title>
        <authorList>
            <person name="Ruckert C."/>
            <person name="Albersmeier A."/>
            <person name="Winkler A."/>
            <person name="Tauch A."/>
        </authorList>
    </citation>
    <scope>NUCLEOTIDE SEQUENCE [LARGE SCALE GENOMIC DNA]</scope>
    <source>
        <strain evidence="9">DSM 44614</strain>
    </source>
</reference>
<dbReference type="AlphaFoldDB" id="A0A0G3HBW2"/>
<dbReference type="InterPro" id="IPR011006">
    <property type="entry name" value="CheY-like_superfamily"/>
</dbReference>
<dbReference type="PATRIC" id="fig|136857.5.peg.1999"/>
<dbReference type="Gene3D" id="3.40.50.2300">
    <property type="match status" value="1"/>
</dbReference>
<evidence type="ECO:0000259" key="6">
    <source>
        <dbReference type="PROSITE" id="PS50043"/>
    </source>
</evidence>
<dbReference type="InterPro" id="IPR001789">
    <property type="entry name" value="Sig_transdc_resp-reg_receiver"/>
</dbReference>
<keyword evidence="9" id="KW-1185">Reference proteome</keyword>
<dbReference type="InterPro" id="IPR016032">
    <property type="entry name" value="Sig_transdc_resp-reg_C-effctor"/>
</dbReference>
<dbReference type="CDD" id="cd17535">
    <property type="entry name" value="REC_NarL-like"/>
    <property type="match status" value="1"/>
</dbReference>
<dbReference type="EMBL" id="CP011545">
    <property type="protein sequence ID" value="AKK09438.1"/>
    <property type="molecule type" value="Genomic_DNA"/>
</dbReference>
<evidence type="ECO:0000256" key="5">
    <source>
        <dbReference type="PROSITE-ProRule" id="PRU00169"/>
    </source>
</evidence>
<dbReference type="PRINTS" id="PR00038">
    <property type="entry name" value="HTHLUXR"/>
</dbReference>
<dbReference type="SUPFAM" id="SSF52172">
    <property type="entry name" value="CheY-like"/>
    <property type="match status" value="1"/>
</dbReference>
<dbReference type="Pfam" id="PF00072">
    <property type="entry name" value="Response_reg"/>
    <property type="match status" value="1"/>
</dbReference>
<evidence type="ECO:0000313" key="8">
    <source>
        <dbReference type="EMBL" id="AKK09438.1"/>
    </source>
</evidence>
<evidence type="ECO:0000256" key="4">
    <source>
        <dbReference type="ARBA" id="ARBA00023163"/>
    </source>
</evidence>
<dbReference type="STRING" id="136857.CTEST_10065"/>
<keyword evidence="3" id="KW-0238">DNA-binding</keyword>
<dbReference type="InterPro" id="IPR000792">
    <property type="entry name" value="Tscrpt_reg_LuxR_C"/>
</dbReference>
<dbReference type="PROSITE" id="PS50110">
    <property type="entry name" value="RESPONSE_REGULATORY"/>
    <property type="match status" value="1"/>
</dbReference>
<accession>A0A0G3HBW2</accession>
<keyword evidence="2" id="KW-0805">Transcription regulation</keyword>
<keyword evidence="4" id="KW-0804">Transcription</keyword>
<feature type="modified residue" description="4-aspartylphosphate" evidence="5">
    <location>
        <position position="70"/>
    </location>
</feature>
<feature type="domain" description="Response regulatory" evidence="7">
    <location>
        <begin position="19"/>
        <end position="135"/>
    </location>
</feature>
<dbReference type="PANTHER" id="PTHR43214:SF24">
    <property type="entry name" value="TRANSCRIPTIONAL REGULATORY PROTEIN NARL-RELATED"/>
    <property type="match status" value="1"/>
</dbReference>
<dbReference type="RefSeq" id="WP_006839097.1">
    <property type="nucleotide sequence ID" value="NZ_CP011545.1"/>
</dbReference>
<organism evidence="8 9">
    <name type="scientific">Corynebacterium testudinoris</name>
    <dbReference type="NCBI Taxonomy" id="136857"/>
    <lineage>
        <taxon>Bacteria</taxon>
        <taxon>Bacillati</taxon>
        <taxon>Actinomycetota</taxon>
        <taxon>Actinomycetes</taxon>
        <taxon>Mycobacteriales</taxon>
        <taxon>Corynebacteriaceae</taxon>
        <taxon>Corynebacterium</taxon>
    </lineage>
</organism>
<evidence type="ECO:0000256" key="1">
    <source>
        <dbReference type="ARBA" id="ARBA00022553"/>
    </source>
</evidence>
<protein>
    <submittedName>
        <fullName evidence="8">Two component transcriptional regulator, LuxR family</fullName>
    </submittedName>
</protein>
<dbReference type="Pfam" id="PF00196">
    <property type="entry name" value="GerE"/>
    <property type="match status" value="1"/>
</dbReference>
<dbReference type="SMART" id="SM00448">
    <property type="entry name" value="REC"/>
    <property type="match status" value="1"/>
</dbReference>
<dbReference type="InterPro" id="IPR039420">
    <property type="entry name" value="WalR-like"/>
</dbReference>
<proteinExistence type="predicted"/>
<dbReference type="GO" id="GO:0000160">
    <property type="term" value="P:phosphorelay signal transduction system"/>
    <property type="evidence" value="ECO:0007669"/>
    <property type="project" value="InterPro"/>
</dbReference>
<dbReference type="SUPFAM" id="SSF46894">
    <property type="entry name" value="C-terminal effector domain of the bipartite response regulators"/>
    <property type="match status" value="1"/>
</dbReference>
<dbReference type="Proteomes" id="UP000035540">
    <property type="component" value="Chromosome"/>
</dbReference>
<keyword evidence="1 5" id="KW-0597">Phosphoprotein</keyword>
<evidence type="ECO:0000256" key="3">
    <source>
        <dbReference type="ARBA" id="ARBA00023125"/>
    </source>
</evidence>
<dbReference type="KEGG" id="cted:CTEST_10065"/>
<evidence type="ECO:0000313" key="9">
    <source>
        <dbReference type="Proteomes" id="UP000035540"/>
    </source>
</evidence>
<dbReference type="GO" id="GO:0003677">
    <property type="term" value="F:DNA binding"/>
    <property type="evidence" value="ECO:0007669"/>
    <property type="project" value="UniProtKB-KW"/>
</dbReference>
<name>A0A0G3HBW2_9CORY</name>
<dbReference type="GO" id="GO:0006355">
    <property type="term" value="P:regulation of DNA-templated transcription"/>
    <property type="evidence" value="ECO:0007669"/>
    <property type="project" value="InterPro"/>
</dbReference>
<dbReference type="CDD" id="cd06170">
    <property type="entry name" value="LuxR_C_like"/>
    <property type="match status" value="1"/>
</dbReference>
<dbReference type="InterPro" id="IPR058245">
    <property type="entry name" value="NreC/VraR/RcsB-like_REC"/>
</dbReference>
<evidence type="ECO:0000256" key="2">
    <source>
        <dbReference type="ARBA" id="ARBA00023015"/>
    </source>
</evidence>
<dbReference type="PANTHER" id="PTHR43214">
    <property type="entry name" value="TWO-COMPONENT RESPONSE REGULATOR"/>
    <property type="match status" value="1"/>
</dbReference>